<accession>A0ABS2MSS5</accession>
<evidence type="ECO:0000313" key="2">
    <source>
        <dbReference type="Proteomes" id="UP000767854"/>
    </source>
</evidence>
<dbReference type="EMBL" id="JAFBDT010000019">
    <property type="protein sequence ID" value="MBM7562455.1"/>
    <property type="molecule type" value="Genomic_DNA"/>
</dbReference>
<organism evidence="1 2">
    <name type="scientific">Fusibacter tunisiensis</name>
    <dbReference type="NCBI Taxonomy" id="1008308"/>
    <lineage>
        <taxon>Bacteria</taxon>
        <taxon>Bacillati</taxon>
        <taxon>Bacillota</taxon>
        <taxon>Clostridia</taxon>
        <taxon>Eubacteriales</taxon>
        <taxon>Eubacteriales Family XII. Incertae Sedis</taxon>
        <taxon>Fusibacter</taxon>
    </lineage>
</organism>
<keyword evidence="2" id="KW-1185">Reference proteome</keyword>
<name>A0ABS2MSS5_9FIRM</name>
<dbReference type="Proteomes" id="UP000767854">
    <property type="component" value="Unassembled WGS sequence"/>
</dbReference>
<proteinExistence type="predicted"/>
<evidence type="ECO:0008006" key="3">
    <source>
        <dbReference type="Google" id="ProtNLM"/>
    </source>
</evidence>
<dbReference type="RefSeq" id="WP_204664886.1">
    <property type="nucleotide sequence ID" value="NZ_JAFBDT010000019.1"/>
</dbReference>
<gene>
    <name evidence="1" type="ORF">JOC49_002015</name>
</gene>
<reference evidence="1 2" key="1">
    <citation type="submission" date="2021-01" db="EMBL/GenBank/DDBJ databases">
        <title>Genomic Encyclopedia of Type Strains, Phase IV (KMG-IV): sequencing the most valuable type-strain genomes for metagenomic binning, comparative biology and taxonomic classification.</title>
        <authorList>
            <person name="Goeker M."/>
        </authorList>
    </citation>
    <scope>NUCLEOTIDE SEQUENCE [LARGE SCALE GENOMIC DNA]</scope>
    <source>
        <strain evidence="1 2">DSM 24436</strain>
    </source>
</reference>
<protein>
    <recommendedName>
        <fullName evidence="3">DUF4350 domain-containing protein</fullName>
    </recommendedName>
</protein>
<comment type="caution">
    <text evidence="1">The sequence shown here is derived from an EMBL/GenBank/DDBJ whole genome shotgun (WGS) entry which is preliminary data.</text>
</comment>
<sequence>MKSKRKKKSRRIRNLLILALLVILLLLLDGRLGLGGQLGNSTPNTTPSEVPETTNHTSTNLKQTLRVSEDLIFLNETSIELTELGSSLQKLPKETLIVLEDDFANNRIFEAVESILIENDFVYTIKD</sequence>
<evidence type="ECO:0000313" key="1">
    <source>
        <dbReference type="EMBL" id="MBM7562455.1"/>
    </source>
</evidence>